<comment type="caution">
    <text evidence="1">The sequence shown here is derived from an EMBL/GenBank/DDBJ whole genome shotgun (WGS) entry which is preliminary data.</text>
</comment>
<dbReference type="Proteomes" id="UP001281147">
    <property type="component" value="Unassembled WGS sequence"/>
</dbReference>
<protein>
    <submittedName>
        <fullName evidence="1">Uncharacterized protein</fullName>
    </submittedName>
</protein>
<evidence type="ECO:0000313" key="1">
    <source>
        <dbReference type="EMBL" id="KAK3717674.1"/>
    </source>
</evidence>
<sequence length="358" mass="39228">MNASPFKEGCVIANRGGIVENSHYVHIAVVDSSGKLLRSVGNPNRVTLLRSAAKPAQAIAILETGAFEKYGFNDEDLALMCASHNAEDIHLEQARSMLKKIEAKDDQLNCGGHPSISPKLNEQWIRDRVKLTPIYNNCSGKHTGMLAGAKALESSTNDYHLLENQMQQRVKAVVEQLCGASKEDVLWGIDGCNLPAPAMPLHNMARIFSKIARAADEIDASTRASEIQRMQNMARVYNAMCHNPYLLGGDDRFCSELPRIYNGDIIGKVGADGCYGIAIRSAQTRKLGTDGAVGVAIKVEDGNLQILYAAVVEALKQLEIGTKDEWDQLRRFHHPPRLNTMGFAIGKIEHAFQVYGTS</sequence>
<keyword evidence="2" id="KW-1185">Reference proteome</keyword>
<evidence type="ECO:0000313" key="2">
    <source>
        <dbReference type="Proteomes" id="UP001281147"/>
    </source>
</evidence>
<proteinExistence type="predicted"/>
<accession>A0ACC3NII5</accession>
<dbReference type="EMBL" id="JAUTXU010000036">
    <property type="protein sequence ID" value="KAK3717674.1"/>
    <property type="molecule type" value="Genomic_DNA"/>
</dbReference>
<name>A0ACC3NII5_9PEZI</name>
<organism evidence="1 2">
    <name type="scientific">Vermiconidia calcicola</name>
    <dbReference type="NCBI Taxonomy" id="1690605"/>
    <lineage>
        <taxon>Eukaryota</taxon>
        <taxon>Fungi</taxon>
        <taxon>Dikarya</taxon>
        <taxon>Ascomycota</taxon>
        <taxon>Pezizomycotina</taxon>
        <taxon>Dothideomycetes</taxon>
        <taxon>Dothideomycetidae</taxon>
        <taxon>Mycosphaerellales</taxon>
        <taxon>Extremaceae</taxon>
        <taxon>Vermiconidia</taxon>
    </lineage>
</organism>
<reference evidence="1" key="1">
    <citation type="submission" date="2023-07" db="EMBL/GenBank/DDBJ databases">
        <title>Black Yeasts Isolated from many extreme environments.</title>
        <authorList>
            <person name="Coleine C."/>
            <person name="Stajich J.E."/>
            <person name="Selbmann L."/>
        </authorList>
    </citation>
    <scope>NUCLEOTIDE SEQUENCE</scope>
    <source>
        <strain evidence="1">CCFEE 5714</strain>
    </source>
</reference>
<gene>
    <name evidence="1" type="ORF">LTR37_005741</name>
</gene>